<evidence type="ECO:0000313" key="3">
    <source>
        <dbReference type="EMBL" id="KAA1260762.1"/>
    </source>
</evidence>
<name>A0A5B1CKB9_9BACT</name>
<accession>A0A5B1CKB9</accession>
<feature type="compositionally biased region" description="Polar residues" evidence="1">
    <location>
        <begin position="119"/>
        <end position="169"/>
    </location>
</feature>
<keyword evidence="2" id="KW-0732">Signal</keyword>
<dbReference type="RefSeq" id="WP_068258452.1">
    <property type="nucleotide sequence ID" value="NZ_LWSK01000005.1"/>
</dbReference>
<organism evidence="3 4">
    <name type="scientific">Rubripirellula obstinata</name>
    <dbReference type="NCBI Taxonomy" id="406547"/>
    <lineage>
        <taxon>Bacteria</taxon>
        <taxon>Pseudomonadati</taxon>
        <taxon>Planctomycetota</taxon>
        <taxon>Planctomycetia</taxon>
        <taxon>Pirellulales</taxon>
        <taxon>Pirellulaceae</taxon>
        <taxon>Rubripirellula</taxon>
    </lineage>
</organism>
<reference evidence="3 4" key="1">
    <citation type="submission" date="2019-08" db="EMBL/GenBank/DDBJ databases">
        <title>Deep-cultivation of Planctomycetes and their phenomic and genomic characterization uncovers novel biology.</title>
        <authorList>
            <person name="Wiegand S."/>
            <person name="Jogler M."/>
            <person name="Boedeker C."/>
            <person name="Pinto D."/>
            <person name="Vollmers J."/>
            <person name="Rivas-Marin E."/>
            <person name="Kohn T."/>
            <person name="Peeters S.H."/>
            <person name="Heuer A."/>
            <person name="Rast P."/>
            <person name="Oberbeckmann S."/>
            <person name="Bunk B."/>
            <person name="Jeske O."/>
            <person name="Meyerdierks A."/>
            <person name="Storesund J.E."/>
            <person name="Kallscheuer N."/>
            <person name="Luecker S."/>
            <person name="Lage O.M."/>
            <person name="Pohl T."/>
            <person name="Merkel B.J."/>
            <person name="Hornburger P."/>
            <person name="Mueller R.-W."/>
            <person name="Bruemmer F."/>
            <person name="Labrenz M."/>
            <person name="Spormann A.M."/>
            <person name="Op Den Camp H."/>
            <person name="Overmann J."/>
            <person name="Amann R."/>
            <person name="Jetten M.S.M."/>
            <person name="Mascher T."/>
            <person name="Medema M.H."/>
            <person name="Devos D.P."/>
            <person name="Kaster A.-K."/>
            <person name="Ovreas L."/>
            <person name="Rohde M."/>
            <person name="Galperin M.Y."/>
            <person name="Jogler C."/>
        </authorList>
    </citation>
    <scope>NUCLEOTIDE SEQUENCE [LARGE SCALE GENOMIC DNA]</scope>
    <source>
        <strain evidence="3 4">LF1</strain>
    </source>
</reference>
<gene>
    <name evidence="3" type="ORF">LF1_33030</name>
</gene>
<dbReference type="OrthoDB" id="279717at2"/>
<feature type="chain" id="PRO_5022723621" evidence="2">
    <location>
        <begin position="30"/>
        <end position="177"/>
    </location>
</feature>
<feature type="signal peptide" evidence="2">
    <location>
        <begin position="1"/>
        <end position="29"/>
    </location>
</feature>
<evidence type="ECO:0000313" key="4">
    <source>
        <dbReference type="Proteomes" id="UP000322699"/>
    </source>
</evidence>
<evidence type="ECO:0000256" key="2">
    <source>
        <dbReference type="SAM" id="SignalP"/>
    </source>
</evidence>
<dbReference type="Proteomes" id="UP000322699">
    <property type="component" value="Unassembled WGS sequence"/>
</dbReference>
<dbReference type="EMBL" id="VRLW01000001">
    <property type="protein sequence ID" value="KAA1260762.1"/>
    <property type="molecule type" value="Genomic_DNA"/>
</dbReference>
<proteinExistence type="predicted"/>
<dbReference type="AlphaFoldDB" id="A0A5B1CKB9"/>
<evidence type="ECO:0000256" key="1">
    <source>
        <dbReference type="SAM" id="MobiDB-lite"/>
    </source>
</evidence>
<keyword evidence="4" id="KW-1185">Reference proteome</keyword>
<comment type="caution">
    <text evidence="3">The sequence shown here is derived from an EMBL/GenBank/DDBJ whole genome shotgun (WGS) entry which is preliminary data.</text>
</comment>
<sequence precursor="true">MTLSNTKKTLLGCVATLMIAAATATPASAQRASTFVDIFRGGAEAGASADGQLKFAKSKSSSRNGVQFGHGFAVGAGPNGIALSNSIGGGAGPLGVAHNMNMTISPNGTHISHGGVVSQGGNRRVTSGGSTGIQNGQVYGGSESTGHGNRTRAWSNSRTRNWTQPSSFQGGRIFRRN</sequence>
<feature type="region of interest" description="Disordered" evidence="1">
    <location>
        <begin position="112"/>
        <end position="177"/>
    </location>
</feature>
<protein>
    <submittedName>
        <fullName evidence="3">Uncharacterized protein</fullName>
    </submittedName>
</protein>